<organism evidence="3 4">
    <name type="scientific">Pseudolactococcus chungangensis CAU 28 = DSM 22330</name>
    <dbReference type="NCBI Taxonomy" id="1122154"/>
    <lineage>
        <taxon>Bacteria</taxon>
        <taxon>Bacillati</taxon>
        <taxon>Bacillota</taxon>
        <taxon>Bacilli</taxon>
        <taxon>Lactobacillales</taxon>
        <taxon>Streptococcaceae</taxon>
        <taxon>Pseudolactococcus</taxon>
    </lineage>
</organism>
<dbReference type="Proteomes" id="UP000185655">
    <property type="component" value="Unassembled WGS sequence"/>
</dbReference>
<name>A0A1K2HK01_9LACT</name>
<sequence>MFRKQTMIGRSQMGYYSLEDLVPQDHLLRHIDQYVDFEFIYDLVRDKYSLEHGRPSLDPVMLIKIPIIQYLFGIQSMRQTIKEIEVNVAYRWFLGLDFQDEVPHFTTFGKNYSRRFKDTDLFEQIFYRILDQVFEGKLVEPRLVYLDGTHIKAHANRHQFVNQEVAVEALIYQEALEKEINEVRVKAEKKPFKKSEEKDVKNNKVSTTDCDSDWFHKGEHKEVFAYSAQVACDTHGWVLGYTEDCGNLHDSRTFFDLYAKLIKKFPEIETVVADAGYKTPAIAKKLIDDGRTGLFPYT</sequence>
<gene>
    <name evidence="3" type="ORF">SAMN02746068_02175</name>
</gene>
<evidence type="ECO:0000313" key="4">
    <source>
        <dbReference type="Proteomes" id="UP000185655"/>
    </source>
</evidence>
<feature type="non-terminal residue" evidence="3">
    <location>
        <position position="298"/>
    </location>
</feature>
<dbReference type="GO" id="GO:0004803">
    <property type="term" value="F:transposase activity"/>
    <property type="evidence" value="ECO:0007669"/>
    <property type="project" value="InterPro"/>
</dbReference>
<reference evidence="3 4" key="1">
    <citation type="submission" date="2016-11" db="EMBL/GenBank/DDBJ databases">
        <authorList>
            <person name="Jaros S."/>
            <person name="Januszkiewicz K."/>
            <person name="Wedrychowicz H."/>
        </authorList>
    </citation>
    <scope>NUCLEOTIDE SEQUENCE [LARGE SCALE GENOMIC DNA]</scope>
    <source>
        <strain evidence="3 4">DSM 22330</strain>
    </source>
</reference>
<dbReference type="InterPro" id="IPR008490">
    <property type="entry name" value="Transposase_InsH_N"/>
</dbReference>
<accession>A0A1K2HK01</accession>
<evidence type="ECO:0000259" key="2">
    <source>
        <dbReference type="Pfam" id="PF05598"/>
    </source>
</evidence>
<dbReference type="STRING" id="1122154.SAMN02746068_02175"/>
<feature type="domain" description="Transposase InsH N-terminal" evidence="2">
    <location>
        <begin position="17"/>
        <end position="114"/>
    </location>
</feature>
<evidence type="ECO:0000259" key="1">
    <source>
        <dbReference type="Pfam" id="PF01609"/>
    </source>
</evidence>
<evidence type="ECO:0000313" key="3">
    <source>
        <dbReference type="EMBL" id="SFZ77043.1"/>
    </source>
</evidence>
<proteinExistence type="predicted"/>
<dbReference type="Pfam" id="PF05598">
    <property type="entry name" value="DUF772"/>
    <property type="match status" value="1"/>
</dbReference>
<dbReference type="GO" id="GO:0006313">
    <property type="term" value="P:DNA transposition"/>
    <property type="evidence" value="ECO:0007669"/>
    <property type="project" value="InterPro"/>
</dbReference>
<protein>
    <submittedName>
        <fullName evidence="3">Transposase</fullName>
    </submittedName>
</protein>
<dbReference type="AlphaFoldDB" id="A0A1K2HK01"/>
<dbReference type="RefSeq" id="WP_143188769.1">
    <property type="nucleotide sequence ID" value="NZ_FPKS01000029.1"/>
</dbReference>
<dbReference type="GO" id="GO:0003677">
    <property type="term" value="F:DNA binding"/>
    <property type="evidence" value="ECO:0007669"/>
    <property type="project" value="InterPro"/>
</dbReference>
<feature type="domain" description="Transposase IS4-like" evidence="1">
    <location>
        <begin position="146"/>
        <end position="292"/>
    </location>
</feature>
<dbReference type="Pfam" id="PF01609">
    <property type="entry name" value="DDE_Tnp_1"/>
    <property type="match status" value="1"/>
</dbReference>
<dbReference type="EMBL" id="FPKS01000029">
    <property type="protein sequence ID" value="SFZ77043.1"/>
    <property type="molecule type" value="Genomic_DNA"/>
</dbReference>
<dbReference type="InterPro" id="IPR002559">
    <property type="entry name" value="Transposase_11"/>
</dbReference>
<dbReference type="PANTHER" id="PTHR33408">
    <property type="entry name" value="TRANSPOSASE"/>
    <property type="match status" value="1"/>
</dbReference>